<dbReference type="AlphaFoldDB" id="A0A2S6NFI1"/>
<evidence type="ECO:0008006" key="8">
    <source>
        <dbReference type="Google" id="ProtNLM"/>
    </source>
</evidence>
<feature type="transmembrane region" description="Helical" evidence="1">
    <location>
        <begin position="441"/>
        <end position="462"/>
    </location>
</feature>
<keyword evidence="7" id="KW-1185">Reference proteome</keyword>
<evidence type="ECO:0000256" key="1">
    <source>
        <dbReference type="SAM" id="Phobius"/>
    </source>
</evidence>
<dbReference type="InterPro" id="IPR027417">
    <property type="entry name" value="P-loop_NTPase"/>
</dbReference>
<evidence type="ECO:0000259" key="2">
    <source>
        <dbReference type="Pfam" id="PF06744"/>
    </source>
</evidence>
<dbReference type="InterPro" id="IPR010623">
    <property type="entry name" value="IcmF_C"/>
</dbReference>
<dbReference type="PANTHER" id="PTHR36153:SF1">
    <property type="entry name" value="TYPE VI SECRETION SYSTEM COMPONENT TSSM1"/>
    <property type="match status" value="1"/>
</dbReference>
<keyword evidence="1" id="KW-0812">Transmembrane</keyword>
<dbReference type="EMBL" id="NHRY01000148">
    <property type="protein sequence ID" value="PPQ33357.1"/>
    <property type="molecule type" value="Genomic_DNA"/>
</dbReference>
<dbReference type="InterPro" id="IPR017731">
    <property type="entry name" value="TssM1-like"/>
</dbReference>
<dbReference type="Proteomes" id="UP000239724">
    <property type="component" value="Unassembled WGS sequence"/>
</dbReference>
<evidence type="ECO:0000259" key="4">
    <source>
        <dbReference type="Pfam" id="PF14331"/>
    </source>
</evidence>
<dbReference type="Pfam" id="PF06761">
    <property type="entry name" value="IcmF-related"/>
    <property type="match status" value="1"/>
</dbReference>
<dbReference type="Pfam" id="PF06744">
    <property type="entry name" value="IcmF_C"/>
    <property type="match status" value="1"/>
</dbReference>
<reference evidence="6 7" key="1">
    <citation type="journal article" date="2018" name="Arch. Microbiol.">
        <title>New insights into the metabolic potential of the phototrophic purple bacterium Rhodopila globiformis DSM 161(T) from its draft genome sequence and evidence for a vanadium-dependent nitrogenase.</title>
        <authorList>
            <person name="Imhoff J.F."/>
            <person name="Rahn T."/>
            <person name="Kunzel S."/>
            <person name="Neulinger S.C."/>
        </authorList>
    </citation>
    <scope>NUCLEOTIDE SEQUENCE [LARGE SCALE GENOMIC DNA]</scope>
    <source>
        <strain evidence="6 7">DSM 161</strain>
    </source>
</reference>
<feature type="transmembrane region" description="Helical" evidence="1">
    <location>
        <begin position="12"/>
        <end position="33"/>
    </location>
</feature>
<dbReference type="NCBIfam" id="TIGR03348">
    <property type="entry name" value="VI_IcmF"/>
    <property type="match status" value="1"/>
</dbReference>
<gene>
    <name evidence="6" type="ORF">CCS01_14585</name>
</gene>
<evidence type="ECO:0000313" key="6">
    <source>
        <dbReference type="EMBL" id="PPQ33357.1"/>
    </source>
</evidence>
<dbReference type="PANTHER" id="PTHR36153">
    <property type="entry name" value="INNER MEMBRANE PROTEIN-RELATED"/>
    <property type="match status" value="1"/>
</dbReference>
<evidence type="ECO:0000259" key="3">
    <source>
        <dbReference type="Pfam" id="PF06761"/>
    </source>
</evidence>
<dbReference type="Pfam" id="PF21070">
    <property type="entry name" value="IcmF_helical"/>
    <property type="match status" value="1"/>
</dbReference>
<dbReference type="OrthoDB" id="9758229at2"/>
<accession>A0A2S6NFI1</accession>
<protein>
    <recommendedName>
        <fullName evidence="8">Type VI secretion protein IcmF</fullName>
    </recommendedName>
</protein>
<dbReference type="Pfam" id="PF14331">
    <property type="entry name" value="IcmF-related_N"/>
    <property type="match status" value="1"/>
</dbReference>
<evidence type="ECO:0000259" key="5">
    <source>
        <dbReference type="Pfam" id="PF21070"/>
    </source>
</evidence>
<dbReference type="InterPro" id="IPR053156">
    <property type="entry name" value="T6SS_TssM-like"/>
</dbReference>
<dbReference type="InterPro" id="IPR025743">
    <property type="entry name" value="TssM1_N"/>
</dbReference>
<dbReference type="SUPFAM" id="SSF52540">
    <property type="entry name" value="P-loop containing nucleoside triphosphate hydrolases"/>
    <property type="match status" value="1"/>
</dbReference>
<dbReference type="InterPro" id="IPR009612">
    <property type="entry name" value="IcmF-rel"/>
</dbReference>
<feature type="domain" description="IcmF-related" evidence="3">
    <location>
        <begin position="503"/>
        <end position="804"/>
    </location>
</feature>
<keyword evidence="1" id="KW-1133">Transmembrane helix</keyword>
<proteinExistence type="predicted"/>
<dbReference type="RefSeq" id="WP_104519570.1">
    <property type="nucleotide sequence ID" value="NZ_NHRY01000148.1"/>
</dbReference>
<evidence type="ECO:0000313" key="7">
    <source>
        <dbReference type="Proteomes" id="UP000239724"/>
    </source>
</evidence>
<dbReference type="InterPro" id="IPR048677">
    <property type="entry name" value="TssM1_hel"/>
</dbReference>
<keyword evidence="1" id="KW-0472">Membrane</keyword>
<dbReference type="CDD" id="cd00882">
    <property type="entry name" value="Ras_like_GTPase"/>
    <property type="match status" value="1"/>
</dbReference>
<feature type="domain" description="Type VI secretion system component TssM1 N-terminal" evidence="4">
    <location>
        <begin position="185"/>
        <end position="449"/>
    </location>
</feature>
<feature type="transmembrane region" description="Helical" evidence="1">
    <location>
        <begin position="39"/>
        <end position="60"/>
    </location>
</feature>
<feature type="domain" description="Type VI secretion system component TssM1 helical" evidence="5">
    <location>
        <begin position="957"/>
        <end position="1041"/>
    </location>
</feature>
<sequence length="1173" mass="126997">MRSIVRILGSRWFLSFIGIVLLALLVWWFGPFLPALEGWIPRAAIIAAMALAWAGANLLLDLRRRRRDAALVAGATQAEPDHGALASAEEEAALHDKLTAALTMLRKASGSRGYLYEQPWYAIIGPPGTGKTTALLNAGLKFPLAAEMGQKVAGFGGTRMCDWWFTDDAVLIDTAGRYTTQEDSTVDKAGWNAFLSLLRRTRTRQPLNGLIVVFALQDAQQPESSIGGSTPAQRSAHAATIRRRIKDVYEQLGVRVPVYAVFTKADLVAGFVDFFSDLDREKLGQVWGMTFPLAVSRGGAAKDFANEYALLMQRLNDRLLDRLQAERGADRRPLIADFPAQMASLQQPLSEFITEAFGASRLDAAPMLRGVYFTSGTQEGTPIDRLTAVMARSFGIDQVRARPLTPERGRSYFLTRLLKDVIFNESMLISRNPAAVRRNRLLRAGAAVAAVLVAAAGAGALLQTRAVNNAATADAGRALDDYTAAAQALPLDAVRDADLRRILPVLDKARALPFGDRDSDASVMQLFPGLSQIPKLRAGAETVYRNALRNVLLPRLILRLENQMRQNFDKPTFLYEATRIYMELGSLHSPEPTLIKQWMHYDWASAFSSPADSGVRHRLEQHLAALLDEPLPKYPLDGALIDSARSTFSRVSLADRVYSAIRTSPQAAALPPWRPSDAAGPAGVRLFHRRSGLPMTDGIAGFFTVEGFYKVLLPQLPSATRQAESESWLLGPQAEIDPTSPQALSLLPDVIALYEKDYEKTWDALLADIDIDPLDNMQQAIQALYILSSPLSPMRDLLNGIVRQLTLSVPPASGPGAATGVAAAANAVDSRLQNLFKKAEPSAEPPGKAVETYYAPLIAYVGKGPGAPIDMLLKLLNDLQQQLARLSATPQGASVASVVGSDPTQPLLAEASRAPEPIRRWITVLTGGGDTLRSRDAQKSATAAFNAPGGPAALCRQAVAGRYPFSPSSPNGIPLDDFARLFAPNGLLDQFFTTQLRPFVDTSGPVWRAQAVDGVAPPVSPGALAQFQRAAAIRDLFFANGGSEPTVRFDIQPLTLDSGATQVTLDFDGRELVYAHGPLRGMSVTWPGPNHMNNVRLVFDSSGAGGPAALQATGPWALFRLFGQGHLARAGSADEYVLSFDVGDHHVTYQIRASSVLNPFMPGVLRDFRCPSL</sequence>
<feature type="domain" description="Type VI secretion system IcmF C-terminal" evidence="2">
    <location>
        <begin position="1049"/>
        <end position="1155"/>
    </location>
</feature>
<organism evidence="6 7">
    <name type="scientific">Rhodopila globiformis</name>
    <name type="common">Rhodopseudomonas globiformis</name>
    <dbReference type="NCBI Taxonomy" id="1071"/>
    <lineage>
        <taxon>Bacteria</taxon>
        <taxon>Pseudomonadati</taxon>
        <taxon>Pseudomonadota</taxon>
        <taxon>Alphaproteobacteria</taxon>
        <taxon>Acetobacterales</taxon>
        <taxon>Acetobacteraceae</taxon>
        <taxon>Rhodopila</taxon>
    </lineage>
</organism>
<name>A0A2S6NFI1_RHOGL</name>
<comment type="caution">
    <text evidence="6">The sequence shown here is derived from an EMBL/GenBank/DDBJ whole genome shotgun (WGS) entry which is preliminary data.</text>
</comment>